<dbReference type="PANTHER" id="PTHR34220:SF7">
    <property type="entry name" value="SENSOR HISTIDINE KINASE YPDA"/>
    <property type="match status" value="1"/>
</dbReference>
<feature type="domain" description="Signal transduction histidine kinase internal region" evidence="3">
    <location>
        <begin position="387"/>
        <end position="466"/>
    </location>
</feature>
<dbReference type="EMBL" id="DWWU01000032">
    <property type="protein sequence ID" value="HJC15644.1"/>
    <property type="molecule type" value="Genomic_DNA"/>
</dbReference>
<evidence type="ECO:0000313" key="4">
    <source>
        <dbReference type="EMBL" id="HJC15644.1"/>
    </source>
</evidence>
<accession>A0A9D2SNE6</accession>
<keyword evidence="4" id="KW-0808">Transferase</keyword>
<dbReference type="GO" id="GO:0000155">
    <property type="term" value="F:phosphorelay sensor kinase activity"/>
    <property type="evidence" value="ECO:0007669"/>
    <property type="project" value="InterPro"/>
</dbReference>
<sequence>MGRRKEILKRMDSFLQTRLEKLNLKRKMLVLYLGCVLMPLVITDTFVFGIVIRSEQGNERHKMQNVVSAVKYSLKTETERAAALAKSIYLNRYINEFLTRTYDSDLEFYNAYLEFMKDTLFESSLGSEQMKVVMYSDNPTIVSGSEFQKLERVEDTEWYQEFRDSGQEMMMYCYYDTSGLLEATPSRKISLIRKLNLYQRDSCEKVLKIDLDYSGLTRNLVNMNYEFPIYVCENGSVLLSNKSDQGVLKPFEPFVYRQLTEYTYDFQIYGQELEVCVLRVNNGLVEYIQRNLPLLFLLVCINILLPWILVRNINRSLTYRIQRLGEVFAKGCESEELSMVEDATGNDEISVLMRNYNWMAARQNELVQTVYKEKLKERETDIARQNAELLALHSQINPHFLFNALESIRMHSFLKKEYETAHMVEMLAVMERQNVDWGNDDVTVREEVGFVQAYLELQKYRFGDRMSFRIEVEDSCRMYLIPKLSLVTFVENACVHGIESKPAPGWVFVRVFLHQGDLCLEVEDTGVGIAEEMLEQMRKAVEDLSIEKILQMEHIGISNACLRLKMKSQNTARFLFESEQGVGSCVTVRIPVEKLKKLERSGKKST</sequence>
<reference evidence="4" key="1">
    <citation type="journal article" date="2021" name="PeerJ">
        <title>Extensive microbial diversity within the chicken gut microbiome revealed by metagenomics and culture.</title>
        <authorList>
            <person name="Gilroy R."/>
            <person name="Ravi A."/>
            <person name="Getino M."/>
            <person name="Pursley I."/>
            <person name="Horton D.L."/>
            <person name="Alikhan N.F."/>
            <person name="Baker D."/>
            <person name="Gharbi K."/>
            <person name="Hall N."/>
            <person name="Watson M."/>
            <person name="Adriaenssens E.M."/>
            <person name="Foster-Nyarko E."/>
            <person name="Jarju S."/>
            <person name="Secka A."/>
            <person name="Antonio M."/>
            <person name="Oren A."/>
            <person name="Chaudhuri R.R."/>
            <person name="La Ragione R."/>
            <person name="Hildebrand F."/>
            <person name="Pallen M.J."/>
        </authorList>
    </citation>
    <scope>NUCLEOTIDE SEQUENCE</scope>
    <source>
        <strain evidence="4">CHK185-5351</strain>
    </source>
</reference>
<dbReference type="Pfam" id="PF06580">
    <property type="entry name" value="His_kinase"/>
    <property type="match status" value="1"/>
</dbReference>
<organism evidence="4 5">
    <name type="scientific">Candidatus Fusicatenibacter intestinigallinarum</name>
    <dbReference type="NCBI Taxonomy" id="2838598"/>
    <lineage>
        <taxon>Bacteria</taxon>
        <taxon>Bacillati</taxon>
        <taxon>Bacillota</taxon>
        <taxon>Clostridia</taxon>
        <taxon>Lachnospirales</taxon>
        <taxon>Lachnospiraceae</taxon>
        <taxon>Fusicatenibacter</taxon>
    </lineage>
</organism>
<dbReference type="InterPro" id="IPR036890">
    <property type="entry name" value="HATPase_C_sf"/>
</dbReference>
<protein>
    <submittedName>
        <fullName evidence="4">Histidine kinase</fullName>
    </submittedName>
</protein>
<comment type="caution">
    <text evidence="4">The sequence shown here is derived from an EMBL/GenBank/DDBJ whole genome shotgun (WGS) entry which is preliminary data.</text>
</comment>
<proteinExistence type="predicted"/>
<dbReference type="Proteomes" id="UP000823849">
    <property type="component" value="Unassembled WGS sequence"/>
</dbReference>
<feature type="transmembrane region" description="Helical" evidence="1">
    <location>
        <begin position="29"/>
        <end position="52"/>
    </location>
</feature>
<keyword evidence="4" id="KW-0418">Kinase</keyword>
<dbReference type="InterPro" id="IPR050640">
    <property type="entry name" value="Bact_2-comp_sensor_kinase"/>
</dbReference>
<name>A0A9D2SNE6_9FIRM</name>
<dbReference type="AlphaFoldDB" id="A0A9D2SNE6"/>
<evidence type="ECO:0000259" key="3">
    <source>
        <dbReference type="Pfam" id="PF06580"/>
    </source>
</evidence>
<dbReference type="PANTHER" id="PTHR34220">
    <property type="entry name" value="SENSOR HISTIDINE KINASE YPDA"/>
    <property type="match status" value="1"/>
</dbReference>
<reference evidence="4" key="2">
    <citation type="submission" date="2021-04" db="EMBL/GenBank/DDBJ databases">
        <authorList>
            <person name="Gilroy R."/>
        </authorList>
    </citation>
    <scope>NUCLEOTIDE SEQUENCE</scope>
    <source>
        <strain evidence="4">CHK185-5351</strain>
    </source>
</reference>
<dbReference type="Pfam" id="PF02518">
    <property type="entry name" value="HATPase_c"/>
    <property type="match status" value="1"/>
</dbReference>
<gene>
    <name evidence="4" type="ORF">H9705_07445</name>
</gene>
<dbReference type="InterPro" id="IPR003594">
    <property type="entry name" value="HATPase_dom"/>
</dbReference>
<dbReference type="InterPro" id="IPR010559">
    <property type="entry name" value="Sig_transdc_His_kin_internal"/>
</dbReference>
<keyword evidence="1" id="KW-0472">Membrane</keyword>
<evidence type="ECO:0000256" key="1">
    <source>
        <dbReference type="SAM" id="Phobius"/>
    </source>
</evidence>
<dbReference type="SUPFAM" id="SSF55874">
    <property type="entry name" value="ATPase domain of HSP90 chaperone/DNA topoisomerase II/histidine kinase"/>
    <property type="match status" value="1"/>
</dbReference>
<dbReference type="Gene3D" id="3.30.565.10">
    <property type="entry name" value="Histidine kinase-like ATPase, C-terminal domain"/>
    <property type="match status" value="1"/>
</dbReference>
<keyword evidence="1" id="KW-1133">Transmembrane helix</keyword>
<feature type="domain" description="Histidine kinase/HSP90-like ATPase" evidence="2">
    <location>
        <begin position="486"/>
        <end position="593"/>
    </location>
</feature>
<keyword evidence="1" id="KW-0812">Transmembrane</keyword>
<dbReference type="GO" id="GO:0016020">
    <property type="term" value="C:membrane"/>
    <property type="evidence" value="ECO:0007669"/>
    <property type="project" value="InterPro"/>
</dbReference>
<evidence type="ECO:0000313" key="5">
    <source>
        <dbReference type="Proteomes" id="UP000823849"/>
    </source>
</evidence>
<evidence type="ECO:0000259" key="2">
    <source>
        <dbReference type="Pfam" id="PF02518"/>
    </source>
</evidence>